<evidence type="ECO:0000313" key="1">
    <source>
        <dbReference type="EMBL" id="CAH3015469.1"/>
    </source>
</evidence>
<accession>A0ABN8RE58</accession>
<evidence type="ECO:0000313" key="3">
    <source>
        <dbReference type="EMBL" id="CAH3176924.1"/>
    </source>
</evidence>
<reference evidence="3 4" key="1">
    <citation type="submission" date="2022-05" db="EMBL/GenBank/DDBJ databases">
        <authorList>
            <consortium name="Genoscope - CEA"/>
            <person name="William W."/>
        </authorList>
    </citation>
    <scope>NUCLEOTIDE SEQUENCE [LARGE SCALE GENOMIC DNA]</scope>
</reference>
<dbReference type="EMBL" id="CALNXI010000024">
    <property type="protein sequence ID" value="CAH3015469.1"/>
    <property type="molecule type" value="Genomic_DNA"/>
</dbReference>
<organism evidence="3 4">
    <name type="scientific">Porites evermanni</name>
    <dbReference type="NCBI Taxonomy" id="104178"/>
    <lineage>
        <taxon>Eukaryota</taxon>
        <taxon>Metazoa</taxon>
        <taxon>Cnidaria</taxon>
        <taxon>Anthozoa</taxon>
        <taxon>Hexacorallia</taxon>
        <taxon>Scleractinia</taxon>
        <taxon>Fungiina</taxon>
        <taxon>Poritidae</taxon>
        <taxon>Porites</taxon>
    </lineage>
</organism>
<comment type="caution">
    <text evidence="3">The sequence shown here is derived from an EMBL/GenBank/DDBJ whole genome shotgun (WGS) entry which is preliminary data.</text>
</comment>
<name>A0ABN8RE58_9CNID</name>
<dbReference type="EMBL" id="CALNXI010000484">
    <property type="protein sequence ID" value="CAH3028015.1"/>
    <property type="molecule type" value="Genomic_DNA"/>
</dbReference>
<evidence type="ECO:0008006" key="5">
    <source>
        <dbReference type="Google" id="ProtNLM"/>
    </source>
</evidence>
<keyword evidence="4" id="KW-1185">Reference proteome</keyword>
<evidence type="ECO:0000313" key="2">
    <source>
        <dbReference type="EMBL" id="CAH3028015.1"/>
    </source>
</evidence>
<proteinExistence type="predicted"/>
<sequence length="128" mass="14193">LYISFSPKAHSGQADAVASIEHCIQDIRQWMSQDKLLMNDAKTELLLIGTRQQLAKITIDGITVGHSVIAPQSPVRNLGSLSTLGDRSFYMAAPKLWNDLPLFIRNISSVNAFKKALKTHLFQKAFPS</sequence>
<dbReference type="EMBL" id="CALNXI010001781">
    <property type="protein sequence ID" value="CAH3176924.1"/>
    <property type="molecule type" value="Genomic_DNA"/>
</dbReference>
<protein>
    <recommendedName>
        <fullName evidence="5">Reverse transcriptase</fullName>
    </recommendedName>
</protein>
<feature type="non-terminal residue" evidence="3">
    <location>
        <position position="1"/>
    </location>
</feature>
<dbReference type="Proteomes" id="UP001159427">
    <property type="component" value="Unassembled WGS sequence"/>
</dbReference>
<gene>
    <name evidence="3" type="ORF">PEVE_00010909</name>
    <name evidence="1" type="ORF">PEVE_00017469</name>
    <name evidence="2" type="ORF">PEVE_00032920</name>
</gene>
<evidence type="ECO:0000313" key="4">
    <source>
        <dbReference type="Proteomes" id="UP001159427"/>
    </source>
</evidence>